<dbReference type="KEGG" id="mmai:sS8_5269"/>
<dbReference type="Pfam" id="PF04324">
    <property type="entry name" value="Fer2_BFD"/>
    <property type="match status" value="1"/>
</dbReference>
<keyword evidence="4" id="KW-0249">Electron transport</keyword>
<dbReference type="PANTHER" id="PTHR37424">
    <property type="entry name" value="BACTERIOFERRITIN-ASSOCIATED FERREDOXIN"/>
    <property type="match status" value="1"/>
</dbReference>
<reference evidence="11 12" key="1">
    <citation type="submission" date="2016-12" db="EMBL/GenBank/DDBJ databases">
        <title>Genome sequencing of Methylocaldum marinum.</title>
        <authorList>
            <person name="Takeuchi M."/>
            <person name="Kamagata Y."/>
            <person name="Hiraoka S."/>
            <person name="Oshima K."/>
            <person name="Hattori M."/>
            <person name="Iwasaki W."/>
        </authorList>
    </citation>
    <scope>NUCLEOTIDE SEQUENCE [LARGE SCALE GENOMIC DNA]</scope>
    <source>
        <strain evidence="11 12">S8</strain>
    </source>
</reference>
<evidence type="ECO:0000256" key="8">
    <source>
        <dbReference type="ARBA" id="ARBA00039386"/>
    </source>
</evidence>
<name>A0A250L1C8_9GAMM</name>
<organism evidence="11 12">
    <name type="scientific">Methylocaldum marinum</name>
    <dbReference type="NCBI Taxonomy" id="1432792"/>
    <lineage>
        <taxon>Bacteria</taxon>
        <taxon>Pseudomonadati</taxon>
        <taxon>Pseudomonadota</taxon>
        <taxon>Gammaproteobacteria</taxon>
        <taxon>Methylococcales</taxon>
        <taxon>Methylococcaceae</taxon>
        <taxon>Methylocaldum</taxon>
    </lineage>
</organism>
<dbReference type="InterPro" id="IPR007419">
    <property type="entry name" value="BFD-like_2Fe2S-bd_dom"/>
</dbReference>
<keyword evidence="12" id="KW-1185">Reference proteome</keyword>
<dbReference type="RefSeq" id="WP_119632218.1">
    <property type="nucleotide sequence ID" value="NZ_AP017928.1"/>
</dbReference>
<dbReference type="Proteomes" id="UP000266313">
    <property type="component" value="Chromosome"/>
</dbReference>
<dbReference type="InterPro" id="IPR052371">
    <property type="entry name" value="BFD-associated_ferredoxin"/>
</dbReference>
<evidence type="ECO:0000313" key="11">
    <source>
        <dbReference type="EMBL" id="BBA37191.1"/>
    </source>
</evidence>
<proteinExistence type="inferred from homology"/>
<keyword evidence="3" id="KW-0479">Metal-binding</keyword>
<dbReference type="EMBL" id="AP017928">
    <property type="protein sequence ID" value="BBA37191.1"/>
    <property type="molecule type" value="Genomic_DNA"/>
</dbReference>
<comment type="cofactor">
    <cofactor evidence="7">
        <name>[2Fe-2S] cluster</name>
        <dbReference type="ChEBI" id="CHEBI:190135"/>
    </cofactor>
</comment>
<dbReference type="Gene3D" id="1.10.10.1100">
    <property type="entry name" value="BFD-like [2Fe-2S]-binding domain"/>
    <property type="match status" value="1"/>
</dbReference>
<dbReference type="OrthoDB" id="9815350at2"/>
<evidence type="ECO:0000256" key="3">
    <source>
        <dbReference type="ARBA" id="ARBA00022723"/>
    </source>
</evidence>
<evidence type="ECO:0000259" key="10">
    <source>
        <dbReference type="Pfam" id="PF04324"/>
    </source>
</evidence>
<dbReference type="InterPro" id="IPR041854">
    <property type="entry name" value="BFD-like_2Fe2S-bd_dom_sf"/>
</dbReference>
<gene>
    <name evidence="11" type="ORF">sS8_5269</name>
</gene>
<keyword evidence="6" id="KW-0411">Iron-sulfur</keyword>
<sequence>MYICICKKVTDGQIRKAVQEQEVTSMRGLRSKLGACDQCGKCAVQAKQLIRQCLLERSAPDSNPRKAA</sequence>
<keyword evidence="1" id="KW-0813">Transport</keyword>
<dbReference type="GO" id="GO:0051537">
    <property type="term" value="F:2 iron, 2 sulfur cluster binding"/>
    <property type="evidence" value="ECO:0007669"/>
    <property type="project" value="UniProtKB-KW"/>
</dbReference>
<dbReference type="GO" id="GO:0046872">
    <property type="term" value="F:metal ion binding"/>
    <property type="evidence" value="ECO:0007669"/>
    <property type="project" value="UniProtKB-KW"/>
</dbReference>
<protein>
    <recommendedName>
        <fullName evidence="8">Bacterioferritin-associated ferredoxin</fullName>
    </recommendedName>
</protein>
<evidence type="ECO:0000256" key="5">
    <source>
        <dbReference type="ARBA" id="ARBA00023004"/>
    </source>
</evidence>
<evidence type="ECO:0000256" key="9">
    <source>
        <dbReference type="ARBA" id="ARBA00046332"/>
    </source>
</evidence>
<keyword evidence="5" id="KW-0408">Iron</keyword>
<comment type="similarity">
    <text evidence="9">Belongs to the Bfd family.</text>
</comment>
<accession>A0A250L1C8</accession>
<evidence type="ECO:0000256" key="2">
    <source>
        <dbReference type="ARBA" id="ARBA00022714"/>
    </source>
</evidence>
<evidence type="ECO:0000256" key="7">
    <source>
        <dbReference type="ARBA" id="ARBA00034078"/>
    </source>
</evidence>
<evidence type="ECO:0000313" key="12">
    <source>
        <dbReference type="Proteomes" id="UP000266313"/>
    </source>
</evidence>
<dbReference type="AlphaFoldDB" id="A0A250L1C8"/>
<feature type="domain" description="BFD-like [2Fe-2S]-binding" evidence="10">
    <location>
        <begin position="2"/>
        <end position="51"/>
    </location>
</feature>
<evidence type="ECO:0000256" key="1">
    <source>
        <dbReference type="ARBA" id="ARBA00022448"/>
    </source>
</evidence>
<dbReference type="PANTHER" id="PTHR37424:SF1">
    <property type="entry name" value="BACTERIOFERRITIN-ASSOCIATED FERREDOXIN"/>
    <property type="match status" value="1"/>
</dbReference>
<evidence type="ECO:0000256" key="4">
    <source>
        <dbReference type="ARBA" id="ARBA00022982"/>
    </source>
</evidence>
<evidence type="ECO:0000256" key="6">
    <source>
        <dbReference type="ARBA" id="ARBA00023014"/>
    </source>
</evidence>
<keyword evidence="2" id="KW-0001">2Fe-2S</keyword>